<dbReference type="RefSeq" id="WP_062225652.1">
    <property type="nucleotide sequence ID" value="NZ_BBWR01000002.1"/>
</dbReference>
<dbReference type="OrthoDB" id="8371374at2"/>
<reference evidence="1" key="1">
    <citation type="journal article" date="2015" name="Proc. Natl. Acad. Sci. U.S.A.">
        <title>Bacterial clade with the ribosomal RNA operon on a small plasmid rather than the chromosome.</title>
        <authorList>
            <person name="Anda M."/>
            <person name="Ohtsubo Y."/>
            <person name="Okubo T."/>
            <person name="Sugawara M."/>
            <person name="Nagata Y."/>
            <person name="Tsuda M."/>
            <person name="Minamisawa K."/>
            <person name="Mitsui H."/>
        </authorList>
    </citation>
    <scope>NUCLEOTIDE SEQUENCE</scope>
    <source>
        <strain evidence="1">JCM 14755</strain>
    </source>
</reference>
<evidence type="ECO:0000313" key="1">
    <source>
        <dbReference type="EMBL" id="BAT28736.1"/>
    </source>
</evidence>
<organism evidence="1">
    <name type="scientific">Aureimonas frigidaquae</name>
    <dbReference type="NCBI Taxonomy" id="424757"/>
    <lineage>
        <taxon>Bacteria</taxon>
        <taxon>Pseudomonadati</taxon>
        <taxon>Pseudomonadota</taxon>
        <taxon>Alphaproteobacteria</taxon>
        <taxon>Hyphomicrobiales</taxon>
        <taxon>Aurantimonadaceae</taxon>
        <taxon>Aureimonas</taxon>
    </lineage>
</organism>
<dbReference type="AlphaFoldDB" id="A0A0P0Z456"/>
<sequence length="278" mass="31988">MLQLTPETMRYLRNFQIKLEEKEQAKAIRRAAEQKRALGERKTAAMVETIIPILRIGQPTMFQFEGTCRYAVRVLLISRGFTWADADANALEVVRIALGKIGAKRPSWLQGQPEYREPDPTSWRHRHCAGCGGILEEFHRGTHCCEECASITRKREWQRDNRDKMNALVKAWSRANPEKIRAQAARYKARMEVRPCKHCQTPFQGLPRVEFCTPRCGYDWRRAEHARKNEQACGYCGGLFVPRPRKDRKSKSAFCSKSCFFSAIRSGGKSIFQCEAAE</sequence>
<proteinExistence type="predicted"/>
<name>A0A0P0Z456_9HYPH</name>
<accession>A0A0P0Z456</accession>
<dbReference type="EMBL" id="LC066377">
    <property type="protein sequence ID" value="BAT28736.1"/>
    <property type="molecule type" value="Genomic_DNA"/>
</dbReference>
<protein>
    <submittedName>
        <fullName evidence="1">Uncharacterized protein</fullName>
    </submittedName>
</protein>